<keyword evidence="12" id="KW-1185">Reference proteome</keyword>
<evidence type="ECO:0000256" key="2">
    <source>
        <dbReference type="ARBA" id="ARBA00009539"/>
    </source>
</evidence>
<feature type="domain" description="DHFR" evidence="10">
    <location>
        <begin position="3"/>
        <end position="160"/>
    </location>
</feature>
<dbReference type="UniPathway" id="UPA00077">
    <property type="reaction ID" value="UER00158"/>
</dbReference>
<evidence type="ECO:0000256" key="6">
    <source>
        <dbReference type="ARBA" id="ARBA00023002"/>
    </source>
</evidence>
<evidence type="ECO:0000313" key="11">
    <source>
        <dbReference type="EMBL" id="TKS54678.1"/>
    </source>
</evidence>
<dbReference type="EMBL" id="SPUH01000001">
    <property type="protein sequence ID" value="TKS54678.1"/>
    <property type="molecule type" value="Genomic_DNA"/>
</dbReference>
<evidence type="ECO:0000256" key="8">
    <source>
        <dbReference type="PIRNR" id="PIRNR000194"/>
    </source>
</evidence>
<dbReference type="CDD" id="cd00209">
    <property type="entry name" value="DHFR"/>
    <property type="match status" value="1"/>
</dbReference>
<evidence type="ECO:0000256" key="3">
    <source>
        <dbReference type="ARBA" id="ARBA00012856"/>
    </source>
</evidence>
<evidence type="ECO:0000256" key="1">
    <source>
        <dbReference type="ARBA" id="ARBA00004903"/>
    </source>
</evidence>
<dbReference type="GO" id="GO:0005829">
    <property type="term" value="C:cytosol"/>
    <property type="evidence" value="ECO:0007669"/>
    <property type="project" value="TreeGrafter"/>
</dbReference>
<dbReference type="InterPro" id="IPR024072">
    <property type="entry name" value="DHFR-like_dom_sf"/>
</dbReference>
<evidence type="ECO:0000313" key="12">
    <source>
        <dbReference type="Proteomes" id="UP000298681"/>
    </source>
</evidence>
<dbReference type="PIRSF" id="PIRSF000194">
    <property type="entry name" value="DHFR"/>
    <property type="match status" value="1"/>
</dbReference>
<evidence type="ECO:0000256" key="5">
    <source>
        <dbReference type="ARBA" id="ARBA00022857"/>
    </source>
</evidence>
<reference evidence="11 12" key="1">
    <citation type="submission" date="2019-01" db="EMBL/GenBank/DDBJ databases">
        <authorList>
            <person name="Zhang S."/>
        </authorList>
    </citation>
    <scope>NUCLEOTIDE SEQUENCE [LARGE SCALE GENOMIC DNA]</scope>
    <source>
        <strain evidence="11 12">1626</strain>
    </source>
</reference>
<dbReference type="EC" id="1.5.1.3" evidence="3 8"/>
<evidence type="ECO:0000256" key="4">
    <source>
        <dbReference type="ARBA" id="ARBA00022563"/>
    </source>
</evidence>
<dbReference type="Proteomes" id="UP000298681">
    <property type="component" value="Unassembled WGS sequence"/>
</dbReference>
<dbReference type="PANTHER" id="PTHR48069:SF3">
    <property type="entry name" value="DIHYDROFOLATE REDUCTASE"/>
    <property type="match status" value="1"/>
</dbReference>
<keyword evidence="5 8" id="KW-0521">NADP</keyword>
<dbReference type="GO" id="GO:0046654">
    <property type="term" value="P:tetrahydrofolate biosynthetic process"/>
    <property type="evidence" value="ECO:0007669"/>
    <property type="project" value="UniProtKB-UniPathway"/>
</dbReference>
<dbReference type="InterPro" id="IPR001796">
    <property type="entry name" value="DHFR_dom"/>
</dbReference>
<dbReference type="InterPro" id="IPR012259">
    <property type="entry name" value="DHFR"/>
</dbReference>
<dbReference type="RefSeq" id="WP_134674037.1">
    <property type="nucleotide sequence ID" value="NZ_SPUH01000001.1"/>
</dbReference>
<dbReference type="GO" id="GO:0004146">
    <property type="term" value="F:dihydrofolate reductase activity"/>
    <property type="evidence" value="ECO:0007669"/>
    <property type="project" value="UniProtKB-EC"/>
</dbReference>
<comment type="caution">
    <text evidence="11">The sequence shown here is derived from an EMBL/GenBank/DDBJ whole genome shotgun (WGS) entry which is preliminary data.</text>
</comment>
<dbReference type="InterPro" id="IPR017925">
    <property type="entry name" value="DHFR_CS"/>
</dbReference>
<dbReference type="GO" id="GO:0070401">
    <property type="term" value="F:NADP+ binding"/>
    <property type="evidence" value="ECO:0007669"/>
    <property type="project" value="UniProtKB-ARBA"/>
</dbReference>
<keyword evidence="4 8" id="KW-0554">One-carbon metabolism</keyword>
<accession>A0A4Z1RCY6</accession>
<keyword evidence="6 8" id="KW-0560">Oxidoreductase</keyword>
<dbReference type="PROSITE" id="PS00075">
    <property type="entry name" value="DHFR_1"/>
    <property type="match status" value="1"/>
</dbReference>
<comment type="function">
    <text evidence="7 8">Key enzyme in folate metabolism. Catalyzes an essential reaction for de novo glycine and purine synthesis, and for DNA precursor synthesis.</text>
</comment>
<sequence length="162" mass="17880">MTRLSLVAALDRHRAIGRRNALPWHLPDDLRRFKALTLGKPVLMGRRTAESLGRALPGRENLVLTRSGRAPFAGMRAITSLDDALALDVPELCVIGGGEIYAMTLPLADTLHLTHVDTEVEDADAFFPAWDASQWTAGPAEHHAADTRHAFAFAYVDYQRVR</sequence>
<comment type="catalytic activity">
    <reaction evidence="8">
        <text>(6S)-5,6,7,8-tetrahydrofolate + NADP(+) = 7,8-dihydrofolate + NADPH + H(+)</text>
        <dbReference type="Rhea" id="RHEA:15009"/>
        <dbReference type="ChEBI" id="CHEBI:15378"/>
        <dbReference type="ChEBI" id="CHEBI:57451"/>
        <dbReference type="ChEBI" id="CHEBI:57453"/>
        <dbReference type="ChEBI" id="CHEBI:57783"/>
        <dbReference type="ChEBI" id="CHEBI:58349"/>
        <dbReference type="EC" id="1.5.1.3"/>
    </reaction>
</comment>
<dbReference type="GO" id="GO:0046655">
    <property type="term" value="P:folic acid metabolic process"/>
    <property type="evidence" value="ECO:0007669"/>
    <property type="project" value="TreeGrafter"/>
</dbReference>
<dbReference type="PRINTS" id="PR00070">
    <property type="entry name" value="DHFR"/>
</dbReference>
<organism evidence="11 12">
    <name type="scientific">Luteimonas yindakuii</name>
    <dbReference type="NCBI Taxonomy" id="2565782"/>
    <lineage>
        <taxon>Bacteria</taxon>
        <taxon>Pseudomonadati</taxon>
        <taxon>Pseudomonadota</taxon>
        <taxon>Gammaproteobacteria</taxon>
        <taxon>Lysobacterales</taxon>
        <taxon>Lysobacteraceae</taxon>
        <taxon>Luteimonas</taxon>
    </lineage>
</organism>
<evidence type="ECO:0000259" key="10">
    <source>
        <dbReference type="PROSITE" id="PS51330"/>
    </source>
</evidence>
<dbReference type="PROSITE" id="PS51330">
    <property type="entry name" value="DHFR_2"/>
    <property type="match status" value="1"/>
</dbReference>
<comment type="similarity">
    <text evidence="2 8 9">Belongs to the dihydrofolate reductase family.</text>
</comment>
<gene>
    <name evidence="11" type="ORF">E4582_07850</name>
</gene>
<evidence type="ECO:0000256" key="7">
    <source>
        <dbReference type="ARBA" id="ARBA00025067"/>
    </source>
</evidence>
<protein>
    <recommendedName>
        <fullName evidence="3 8">Dihydrofolate reductase</fullName>
        <ecNumber evidence="3 8">1.5.1.3</ecNumber>
    </recommendedName>
</protein>
<proteinExistence type="inferred from homology"/>
<dbReference type="Pfam" id="PF00186">
    <property type="entry name" value="DHFR_1"/>
    <property type="match status" value="1"/>
</dbReference>
<name>A0A4Z1RCY6_9GAMM</name>
<comment type="pathway">
    <text evidence="1 8">Cofactor biosynthesis; tetrahydrofolate biosynthesis; 5,6,7,8-tetrahydrofolate from 7,8-dihydrofolate: step 1/1.</text>
</comment>
<dbReference type="AlphaFoldDB" id="A0A4Z1RCY6"/>
<dbReference type="PANTHER" id="PTHR48069">
    <property type="entry name" value="DIHYDROFOLATE REDUCTASE"/>
    <property type="match status" value="1"/>
</dbReference>
<evidence type="ECO:0000256" key="9">
    <source>
        <dbReference type="RuleBase" id="RU004474"/>
    </source>
</evidence>
<dbReference type="GO" id="GO:0046452">
    <property type="term" value="P:dihydrofolate metabolic process"/>
    <property type="evidence" value="ECO:0007669"/>
    <property type="project" value="TreeGrafter"/>
</dbReference>
<dbReference type="SUPFAM" id="SSF53597">
    <property type="entry name" value="Dihydrofolate reductase-like"/>
    <property type="match status" value="1"/>
</dbReference>
<dbReference type="FunFam" id="3.40.430.10:FF:000001">
    <property type="entry name" value="Dihydrofolate reductase"/>
    <property type="match status" value="1"/>
</dbReference>
<dbReference type="GO" id="GO:0006730">
    <property type="term" value="P:one-carbon metabolic process"/>
    <property type="evidence" value="ECO:0007669"/>
    <property type="project" value="UniProtKB-KW"/>
</dbReference>
<dbReference type="Gene3D" id="3.40.430.10">
    <property type="entry name" value="Dihydrofolate Reductase, subunit A"/>
    <property type="match status" value="1"/>
</dbReference>